<keyword evidence="1" id="KW-0812">Transmembrane</keyword>
<evidence type="ECO:0000256" key="1">
    <source>
        <dbReference type="SAM" id="Phobius"/>
    </source>
</evidence>
<reference evidence="3" key="1">
    <citation type="submission" date="2017-11" db="EMBL/GenBank/DDBJ databases">
        <authorList>
            <person name="Lima N.C."/>
            <person name="Parody-Merino A.M."/>
            <person name="Battley P.F."/>
            <person name="Fidler A.E."/>
            <person name="Prosdocimi F."/>
        </authorList>
    </citation>
    <scope>NUCLEOTIDE SEQUENCE [LARGE SCALE GENOMIC DNA]</scope>
</reference>
<dbReference type="EMBL" id="KZ507537">
    <property type="protein sequence ID" value="PKU36631.1"/>
    <property type="molecule type" value="Genomic_DNA"/>
</dbReference>
<evidence type="ECO:0000313" key="3">
    <source>
        <dbReference type="Proteomes" id="UP000233556"/>
    </source>
</evidence>
<dbReference type="Proteomes" id="UP000233556">
    <property type="component" value="Unassembled WGS sequence"/>
</dbReference>
<gene>
    <name evidence="2" type="ORF">llap_13066</name>
</gene>
<keyword evidence="1" id="KW-1133">Transmembrane helix</keyword>
<keyword evidence="3" id="KW-1185">Reference proteome</keyword>
<name>A0A2I0TS74_LIMLA</name>
<accession>A0A2I0TS74</accession>
<reference evidence="3" key="2">
    <citation type="submission" date="2017-12" db="EMBL/GenBank/DDBJ databases">
        <title>Genome sequence of the Bar-tailed Godwit (Limosa lapponica baueri).</title>
        <authorList>
            <person name="Lima N.C.B."/>
            <person name="Parody-Merino A.M."/>
            <person name="Battley P.F."/>
            <person name="Fidler A.E."/>
            <person name="Prosdocimi F."/>
        </authorList>
    </citation>
    <scope>NUCLEOTIDE SEQUENCE [LARGE SCALE GENOMIC DNA]</scope>
</reference>
<proteinExistence type="predicted"/>
<keyword evidence="1" id="KW-0472">Membrane</keyword>
<feature type="transmembrane region" description="Helical" evidence="1">
    <location>
        <begin position="63"/>
        <end position="91"/>
    </location>
</feature>
<protein>
    <submittedName>
        <fullName evidence="2">Uncharacterized protein</fullName>
    </submittedName>
</protein>
<evidence type="ECO:0000313" key="2">
    <source>
        <dbReference type="EMBL" id="PKU36631.1"/>
    </source>
</evidence>
<sequence length="122" mass="12774">MEGLNTVIHFWVPLKLHPPPGTAEPPNWAENPGGAQPLLSAAASPSHVVDITVDIMADFAVDIVVGLMVDIMVGIAAGIILDILVGIVVGFTEGIAAGSVSQMCKASPARAMRNRFRSAKLY</sequence>
<dbReference type="AlphaFoldDB" id="A0A2I0TS74"/>
<organism evidence="2 3">
    <name type="scientific">Limosa lapponica baueri</name>
    <dbReference type="NCBI Taxonomy" id="1758121"/>
    <lineage>
        <taxon>Eukaryota</taxon>
        <taxon>Metazoa</taxon>
        <taxon>Chordata</taxon>
        <taxon>Craniata</taxon>
        <taxon>Vertebrata</taxon>
        <taxon>Euteleostomi</taxon>
        <taxon>Archelosauria</taxon>
        <taxon>Archosauria</taxon>
        <taxon>Dinosauria</taxon>
        <taxon>Saurischia</taxon>
        <taxon>Theropoda</taxon>
        <taxon>Coelurosauria</taxon>
        <taxon>Aves</taxon>
        <taxon>Neognathae</taxon>
        <taxon>Neoaves</taxon>
        <taxon>Charadriiformes</taxon>
        <taxon>Scolopacidae</taxon>
        <taxon>Limosa</taxon>
    </lineage>
</organism>